<dbReference type="SMART" id="SM00176">
    <property type="entry name" value="RAN"/>
    <property type="match status" value="1"/>
</dbReference>
<dbReference type="PANTHER" id="PTHR47979">
    <property type="entry name" value="DRAB11-RELATED"/>
    <property type="match status" value="1"/>
</dbReference>
<dbReference type="InterPro" id="IPR005225">
    <property type="entry name" value="Small_GTP-bd"/>
</dbReference>
<name>A0ABR4QMG7_9CEST</name>
<evidence type="ECO:0000313" key="2">
    <source>
        <dbReference type="EMBL" id="KAL5110826.1"/>
    </source>
</evidence>
<dbReference type="PROSITE" id="PS51421">
    <property type="entry name" value="RAS"/>
    <property type="match status" value="1"/>
</dbReference>
<dbReference type="PROSITE" id="PS51420">
    <property type="entry name" value="RHO"/>
    <property type="match status" value="1"/>
</dbReference>
<reference evidence="2 3" key="1">
    <citation type="journal article" date="2022" name="Front. Cell. Infect. Microbiol.">
        <title>The Genomes of Two Strains of Taenia crassiceps the Animal Model for the Study of Human Cysticercosis.</title>
        <authorList>
            <person name="Bobes R.J."/>
            <person name="Estrada K."/>
            <person name="Rios-Valencia D.G."/>
            <person name="Calderon-Gallegos A."/>
            <person name="de la Torre P."/>
            <person name="Carrero J.C."/>
            <person name="Sanchez-Flores A."/>
            <person name="Laclette J.P."/>
        </authorList>
    </citation>
    <scope>NUCLEOTIDE SEQUENCE [LARGE SCALE GENOMIC DNA]</scope>
    <source>
        <strain evidence="2">WFUcys</strain>
    </source>
</reference>
<dbReference type="Proteomes" id="UP001651158">
    <property type="component" value="Unassembled WGS sequence"/>
</dbReference>
<dbReference type="Pfam" id="PF00071">
    <property type="entry name" value="Ras"/>
    <property type="match status" value="1"/>
</dbReference>
<dbReference type="InterPro" id="IPR001806">
    <property type="entry name" value="Small_GTPase"/>
</dbReference>
<dbReference type="InterPro" id="IPR027417">
    <property type="entry name" value="P-loop_NTPase"/>
</dbReference>
<dbReference type="PRINTS" id="PR00449">
    <property type="entry name" value="RASTRNSFRMNG"/>
</dbReference>
<dbReference type="SMART" id="SM00174">
    <property type="entry name" value="RHO"/>
    <property type="match status" value="1"/>
</dbReference>
<dbReference type="NCBIfam" id="TIGR00231">
    <property type="entry name" value="small_GTP"/>
    <property type="match status" value="1"/>
</dbReference>
<comment type="similarity">
    <text evidence="1">Belongs to the small GTPase superfamily. Rab family.</text>
</comment>
<evidence type="ECO:0000313" key="3">
    <source>
        <dbReference type="Proteomes" id="UP001651158"/>
    </source>
</evidence>
<protein>
    <submittedName>
        <fullName evidence="2">Ras-related protein Rab-4A</fullName>
    </submittedName>
</protein>
<comment type="caution">
    <text evidence="2">The sequence shown here is derived from an EMBL/GenBank/DDBJ whole genome shotgun (WGS) entry which is preliminary data.</text>
</comment>
<dbReference type="InterPro" id="IPR050209">
    <property type="entry name" value="Rab_GTPases_membrane_traffic"/>
</dbReference>
<dbReference type="SUPFAM" id="SSF52540">
    <property type="entry name" value="P-loop containing nucleoside triphosphate hydrolases"/>
    <property type="match status" value="1"/>
</dbReference>
<proteinExistence type="inferred from homology"/>
<sequence>MESDRFDYLFKFLIIGNAGTGKTCILRRYTERKFFPNTQHTIGAEFGSRVISVDGTHVKIQIWDTAGQERFRSMARSYYHDAVGTLLVYDVTNRTSFSAVEQWLGDARQLATPGVVVILVGNKKDLQDTDGQVTHWEANTFAQENGLQFIETSALTGENIDDAFTSCVRGPIACWAGAADSTRKRSISLLLLRPPLHRRPLLVLANLVPARANGSASSVLPCHSPASLIRHHKPIFHRRFLARCERHLASTLPL</sequence>
<keyword evidence="3" id="KW-1185">Reference proteome</keyword>
<dbReference type="SMART" id="SM00175">
    <property type="entry name" value="RAB"/>
    <property type="match status" value="1"/>
</dbReference>
<accession>A0ABR4QMG7</accession>
<evidence type="ECO:0000256" key="1">
    <source>
        <dbReference type="ARBA" id="ARBA00006270"/>
    </source>
</evidence>
<organism evidence="2 3">
    <name type="scientific">Taenia crassiceps</name>
    <dbReference type="NCBI Taxonomy" id="6207"/>
    <lineage>
        <taxon>Eukaryota</taxon>
        <taxon>Metazoa</taxon>
        <taxon>Spiralia</taxon>
        <taxon>Lophotrochozoa</taxon>
        <taxon>Platyhelminthes</taxon>
        <taxon>Cestoda</taxon>
        <taxon>Eucestoda</taxon>
        <taxon>Cyclophyllidea</taxon>
        <taxon>Taeniidae</taxon>
        <taxon>Taenia</taxon>
    </lineage>
</organism>
<dbReference type="PROSITE" id="PS51419">
    <property type="entry name" value="RAB"/>
    <property type="match status" value="1"/>
</dbReference>
<dbReference type="SMART" id="SM00173">
    <property type="entry name" value="RAS"/>
    <property type="match status" value="1"/>
</dbReference>
<gene>
    <name evidence="2" type="ORF">TcWFU_008622</name>
</gene>
<dbReference type="Gene3D" id="3.40.50.300">
    <property type="entry name" value="P-loop containing nucleotide triphosphate hydrolases"/>
    <property type="match status" value="1"/>
</dbReference>
<dbReference type="EMBL" id="JAKROA010000002">
    <property type="protein sequence ID" value="KAL5110826.1"/>
    <property type="molecule type" value="Genomic_DNA"/>
</dbReference>